<evidence type="ECO:0000256" key="1">
    <source>
        <dbReference type="SAM" id="SignalP"/>
    </source>
</evidence>
<proteinExistence type="predicted"/>
<dbReference type="PANTHER" id="PTHR38834:SF3">
    <property type="entry name" value="SOLUTE-BINDING PROTEIN FAMILY 3_N-TERMINAL DOMAIN-CONTAINING PROTEIN"/>
    <property type="match status" value="1"/>
</dbReference>
<dbReference type="EMBL" id="CP013650">
    <property type="protein sequence ID" value="ALS97447.1"/>
    <property type="molecule type" value="Genomic_DNA"/>
</dbReference>
<accession>A0A0U2ZEA0</accession>
<sequence>MKRLIFLTLLIISSNAWTQPSLTLLTHEEPPFVYRDKNNDLTGYAVELVGGIQQHLDSKEPILLNPWARAYMRATEQGNVLIFPLVRNAEREPLFHWVMPLTRNLHAVFANSAMDTITTLEELEQLSAIGVQRGDFRESLLIDAGMTNLVSYTTWKQAVSALIKGRVDGLFFSAAGLEYYCRQLEQECGQFSAIYTHDIETTYIALSRRGISDDEAGRWQQAAKDFRASEAFEKLRQTWLARIRSEHGLTLHYADGALNLWAAPQVAHP</sequence>
<evidence type="ECO:0000313" key="2">
    <source>
        <dbReference type="EMBL" id="ALS97447.1"/>
    </source>
</evidence>
<dbReference type="Proteomes" id="UP000068447">
    <property type="component" value="Chromosome"/>
</dbReference>
<keyword evidence="1" id="KW-0732">Signal</keyword>
<feature type="chain" id="PRO_5006835380" evidence="1">
    <location>
        <begin position="19"/>
        <end position="269"/>
    </location>
</feature>
<name>A0A0U2ZEA0_9ALTE</name>
<dbReference type="PANTHER" id="PTHR38834">
    <property type="entry name" value="PERIPLASMIC SUBSTRATE BINDING PROTEIN FAMILY 3"/>
    <property type="match status" value="1"/>
</dbReference>
<dbReference type="STRING" id="1526571.AT746_03605"/>
<feature type="signal peptide" evidence="1">
    <location>
        <begin position="1"/>
        <end position="18"/>
    </location>
</feature>
<dbReference type="Gene3D" id="3.40.190.10">
    <property type="entry name" value="Periplasmic binding protein-like II"/>
    <property type="match status" value="2"/>
</dbReference>
<gene>
    <name evidence="2" type="ORF">AT746_03605</name>
</gene>
<protein>
    <submittedName>
        <fullName evidence="2">Uncharacterized protein</fullName>
    </submittedName>
</protein>
<dbReference type="KEGG" id="lal:AT746_03605"/>
<dbReference type="OrthoDB" id="8587856at2"/>
<evidence type="ECO:0000313" key="3">
    <source>
        <dbReference type="Proteomes" id="UP000068447"/>
    </source>
</evidence>
<reference evidence="2 3" key="1">
    <citation type="submission" date="2015-12" db="EMBL/GenBank/DDBJ databases">
        <title>Complete genome of Lacimicrobium alkaliphilum KCTC 32984.</title>
        <authorList>
            <person name="Kim S.-G."/>
            <person name="Lee Y.-J."/>
        </authorList>
    </citation>
    <scope>NUCLEOTIDE SEQUENCE [LARGE SCALE GENOMIC DNA]</scope>
    <source>
        <strain evidence="2 3">YelD216</strain>
    </source>
</reference>
<keyword evidence="3" id="KW-1185">Reference proteome</keyword>
<dbReference type="RefSeq" id="WP_062476554.1">
    <property type="nucleotide sequence ID" value="NZ_CP013650.1"/>
</dbReference>
<organism evidence="2 3">
    <name type="scientific">Lacimicrobium alkaliphilum</name>
    <dbReference type="NCBI Taxonomy" id="1526571"/>
    <lineage>
        <taxon>Bacteria</taxon>
        <taxon>Pseudomonadati</taxon>
        <taxon>Pseudomonadota</taxon>
        <taxon>Gammaproteobacteria</taxon>
        <taxon>Alteromonadales</taxon>
        <taxon>Alteromonadaceae</taxon>
        <taxon>Lacimicrobium</taxon>
    </lineage>
</organism>
<dbReference type="AlphaFoldDB" id="A0A0U2ZEA0"/>
<dbReference type="SUPFAM" id="SSF53850">
    <property type="entry name" value="Periplasmic binding protein-like II"/>
    <property type="match status" value="1"/>
</dbReference>